<keyword evidence="2 6" id="KW-0813">Transport</keyword>
<comment type="function">
    <text evidence="6">Functions as a zinc transporter.</text>
</comment>
<feature type="transmembrane region" description="Helical" evidence="6">
    <location>
        <begin position="194"/>
        <end position="217"/>
    </location>
</feature>
<dbReference type="GO" id="GO:0005794">
    <property type="term" value="C:Golgi apparatus"/>
    <property type="evidence" value="ECO:0007669"/>
    <property type="project" value="TreeGrafter"/>
</dbReference>
<keyword evidence="6" id="KW-0256">Endoplasmic reticulum</keyword>
<comment type="subcellular location">
    <subcellularLocation>
        <location evidence="6">Endoplasmic reticulum membrane</location>
        <topology evidence="6">Multi-pass membrane protein</topology>
    </subcellularLocation>
    <subcellularLocation>
        <location evidence="1">Membrane</location>
        <topology evidence="1">Multi-pass membrane protein</topology>
    </subcellularLocation>
</comment>
<dbReference type="Proteomes" id="UP000504637">
    <property type="component" value="Unplaced"/>
</dbReference>
<dbReference type="GO" id="GO:0006882">
    <property type="term" value="P:intracellular zinc ion homeostasis"/>
    <property type="evidence" value="ECO:0007669"/>
    <property type="project" value="InterPro"/>
</dbReference>
<dbReference type="GO" id="GO:1904257">
    <property type="term" value="P:zinc ion import into Golgi lumen"/>
    <property type="evidence" value="ECO:0007669"/>
    <property type="project" value="TreeGrafter"/>
</dbReference>
<evidence type="ECO:0000256" key="3">
    <source>
        <dbReference type="ARBA" id="ARBA00022692"/>
    </source>
</evidence>
<evidence type="ECO:0000259" key="8">
    <source>
        <dbReference type="Pfam" id="PF01545"/>
    </source>
</evidence>
<feature type="region of interest" description="Disordered" evidence="7">
    <location>
        <begin position="79"/>
        <end position="100"/>
    </location>
</feature>
<keyword evidence="4 6" id="KW-1133">Transmembrane helix</keyword>
<evidence type="ECO:0000256" key="7">
    <source>
        <dbReference type="SAM" id="MobiDB-lite"/>
    </source>
</evidence>
<dbReference type="PANTHER" id="PTHR45755:SF5">
    <property type="entry name" value="ZINC TRANSPORTER"/>
    <property type="match status" value="1"/>
</dbReference>
<dbReference type="GeneID" id="54363078"/>
<keyword evidence="3 6" id="KW-0812">Transmembrane</keyword>
<dbReference type="GO" id="GO:0005385">
    <property type="term" value="F:zinc ion transmembrane transporter activity"/>
    <property type="evidence" value="ECO:0007669"/>
    <property type="project" value="UniProtKB-UniRule"/>
</dbReference>
<evidence type="ECO:0000313" key="10">
    <source>
        <dbReference type="RefSeq" id="XP_033458034.1"/>
    </source>
</evidence>
<feature type="domain" description="Cation efflux protein transmembrane" evidence="8">
    <location>
        <begin position="201"/>
        <end position="407"/>
    </location>
</feature>
<feature type="transmembrane region" description="Helical" evidence="6">
    <location>
        <begin position="383"/>
        <end position="407"/>
    </location>
</feature>
<accession>A0A6J3LZB0</accession>
<feature type="transmembrane region" description="Helical" evidence="6">
    <location>
        <begin position="305"/>
        <end position="328"/>
    </location>
</feature>
<reference evidence="10" key="1">
    <citation type="submission" date="2020-01" db="EMBL/GenBank/DDBJ databases">
        <authorList>
            <consortium name="DOE Joint Genome Institute"/>
            <person name="Haridas S."/>
            <person name="Albert R."/>
            <person name="Binder M."/>
            <person name="Bloem J."/>
            <person name="Labutti K."/>
            <person name="Salamov A."/>
            <person name="Andreopoulos B."/>
            <person name="Baker S.E."/>
            <person name="Barry K."/>
            <person name="Bills G."/>
            <person name="Bluhm B.H."/>
            <person name="Cannon C."/>
            <person name="Castanera R."/>
            <person name="Culley D.E."/>
            <person name="Daum C."/>
            <person name="Ezra D."/>
            <person name="Gonzalez J.B."/>
            <person name="Henrissat B."/>
            <person name="Kuo A."/>
            <person name="Liang C."/>
            <person name="Lipzen A."/>
            <person name="Lutzoni F."/>
            <person name="Magnuson J."/>
            <person name="Mondo S."/>
            <person name="Nolan M."/>
            <person name="Ohm R."/>
            <person name="Pangilinan J."/>
            <person name="Park H.-J."/>
            <person name="Ramirez L."/>
            <person name="Alfaro M."/>
            <person name="Sun H."/>
            <person name="Tritt A."/>
            <person name="Yoshinaga Y."/>
            <person name="Zwiers L.-H."/>
            <person name="Turgeon B.G."/>
            <person name="Goodwin S.B."/>
            <person name="Spatafora J.W."/>
            <person name="Crous P.W."/>
            <person name="Grigoriev I.V."/>
        </authorList>
    </citation>
    <scope>NUCLEOTIDE SEQUENCE</scope>
    <source>
        <strain evidence="10">CBS 342.82</strain>
    </source>
</reference>
<evidence type="ECO:0000256" key="2">
    <source>
        <dbReference type="ARBA" id="ARBA00022448"/>
    </source>
</evidence>
<feature type="transmembrane region" description="Helical" evidence="6">
    <location>
        <begin position="223"/>
        <end position="241"/>
    </location>
</feature>
<evidence type="ECO:0000256" key="6">
    <source>
        <dbReference type="RuleBase" id="RU369017"/>
    </source>
</evidence>
<feature type="transmembrane region" description="Helical" evidence="6">
    <location>
        <begin position="349"/>
        <end position="371"/>
    </location>
</feature>
<dbReference type="GO" id="GO:0005789">
    <property type="term" value="C:endoplasmic reticulum membrane"/>
    <property type="evidence" value="ECO:0007669"/>
    <property type="project" value="UniProtKB-SubCell"/>
</dbReference>
<dbReference type="OrthoDB" id="5382797at2759"/>
<dbReference type="RefSeq" id="XP_033458034.1">
    <property type="nucleotide sequence ID" value="XM_033605278.1"/>
</dbReference>
<feature type="transmembrane region" description="Helical" evidence="6">
    <location>
        <begin position="262"/>
        <end position="285"/>
    </location>
</feature>
<evidence type="ECO:0000256" key="1">
    <source>
        <dbReference type="ARBA" id="ARBA00004141"/>
    </source>
</evidence>
<organism evidence="10">
    <name type="scientific">Dissoconium aciculare CBS 342.82</name>
    <dbReference type="NCBI Taxonomy" id="1314786"/>
    <lineage>
        <taxon>Eukaryota</taxon>
        <taxon>Fungi</taxon>
        <taxon>Dikarya</taxon>
        <taxon>Ascomycota</taxon>
        <taxon>Pezizomycotina</taxon>
        <taxon>Dothideomycetes</taxon>
        <taxon>Dothideomycetidae</taxon>
        <taxon>Mycosphaerellales</taxon>
        <taxon>Dissoconiaceae</taxon>
        <taxon>Dissoconium</taxon>
    </lineage>
</organism>
<proteinExistence type="inferred from homology"/>
<evidence type="ECO:0000313" key="9">
    <source>
        <dbReference type="Proteomes" id="UP000504637"/>
    </source>
</evidence>
<dbReference type="Gene3D" id="1.20.1510.10">
    <property type="entry name" value="Cation efflux protein transmembrane domain"/>
    <property type="match status" value="1"/>
</dbReference>
<evidence type="ECO:0000256" key="4">
    <source>
        <dbReference type="ARBA" id="ARBA00022989"/>
    </source>
</evidence>
<keyword evidence="6" id="KW-0406">Ion transport</keyword>
<feature type="region of interest" description="Disordered" evidence="7">
    <location>
        <begin position="130"/>
        <end position="151"/>
    </location>
</feature>
<name>A0A6J3LZB0_9PEZI</name>
<dbReference type="PANTHER" id="PTHR45755">
    <property type="match status" value="1"/>
</dbReference>
<keyword evidence="9" id="KW-1185">Reference proteome</keyword>
<protein>
    <recommendedName>
        <fullName evidence="6">Zinc transporter</fullName>
    </recommendedName>
</protein>
<dbReference type="InterPro" id="IPR058533">
    <property type="entry name" value="Cation_efflux_TM"/>
</dbReference>
<dbReference type="GO" id="GO:0031410">
    <property type="term" value="C:cytoplasmic vesicle"/>
    <property type="evidence" value="ECO:0007669"/>
    <property type="project" value="TreeGrafter"/>
</dbReference>
<comment type="similarity">
    <text evidence="6">Belongs to the cation diffusion facilitator (CDF) transporter (TC 2.A.4) family. SLC30A subfamily.</text>
</comment>
<reference evidence="10" key="3">
    <citation type="submission" date="2025-08" db="UniProtKB">
        <authorList>
            <consortium name="RefSeq"/>
        </authorList>
    </citation>
    <scope>IDENTIFICATION</scope>
    <source>
        <strain evidence="10">CBS 342.82</strain>
    </source>
</reference>
<dbReference type="InterPro" id="IPR027469">
    <property type="entry name" value="Cation_efflux_TMD_sf"/>
</dbReference>
<reference evidence="10" key="2">
    <citation type="submission" date="2020-04" db="EMBL/GenBank/DDBJ databases">
        <authorList>
            <consortium name="NCBI Genome Project"/>
        </authorList>
    </citation>
    <scope>NUCLEOTIDE SEQUENCE</scope>
    <source>
        <strain evidence="10">CBS 342.82</strain>
    </source>
</reference>
<feature type="compositionally biased region" description="Basic residues" evidence="7">
    <location>
        <begin position="138"/>
        <end position="148"/>
    </location>
</feature>
<dbReference type="InterPro" id="IPR045316">
    <property type="entry name" value="Msc2-like"/>
</dbReference>
<dbReference type="Pfam" id="PF01545">
    <property type="entry name" value="Cation_efflux"/>
    <property type="match status" value="1"/>
</dbReference>
<gene>
    <name evidence="10" type="ORF">K489DRAFT_382041</name>
</gene>
<dbReference type="SUPFAM" id="SSF161111">
    <property type="entry name" value="Cation efflux protein transmembrane domain-like"/>
    <property type="match status" value="1"/>
</dbReference>
<dbReference type="AlphaFoldDB" id="A0A6J3LZB0"/>
<sequence length="500" mass="54636">MAENSTPVDGPGQPDLTIHDEASRFDLLLGSPAPSIHEDHDYDLRKGLQGSPFRRQGTNTTSLHEANLLSPVANQVGIKANSSDQGGIYSPPQTPSQGAMDEADMAIDGTISGGPFNFVPVQYTAGKANTSKSEAIGKRRGHKYRHSSVHASHMEAITKTPSNQRTSMSVPASLPMPTRNEAWWSMNREQTKRLAWCLCHFAVAGYVQSVAGGSLALTALSRLLLFDAAAATVCVAVDVMGNFEVWQRSSIKHPFGLERADVLAGFGMAVFIVFMGLDIISHGIQHSLENVGNHVPHSSHHHERVTAGSVDIASILAVVSTLISAFLLKNHGRIGKAMHFEYLAGWGKVFGNPSHFLTLSCSLLLLVMPFLPEITYNVYDRLASFLMAGLMIALGVRLATSLASMLLMSFNPPSTDKHAVRNVIAEIVALDPTVTRVEEARFWQVHYGLCMANLKLRYQESNFGHGSSEDGVRIRQRVIDLIQRRFNGMKWEVSIQLTSE</sequence>
<keyword evidence="5 6" id="KW-0472">Membrane</keyword>
<evidence type="ECO:0000256" key="5">
    <source>
        <dbReference type="ARBA" id="ARBA00023136"/>
    </source>
</evidence>